<name>A0A3G3BVT6_9CAUD</name>
<dbReference type="EMBL" id="MH884509">
    <property type="protein sequence ID" value="AYP68379.1"/>
    <property type="molecule type" value="Genomic_DNA"/>
</dbReference>
<gene>
    <name evidence="1" type="ORF">BboS125_00009</name>
</gene>
<dbReference type="Proteomes" id="UP000275028">
    <property type="component" value="Segment"/>
</dbReference>
<evidence type="ECO:0000313" key="1">
    <source>
        <dbReference type="EMBL" id="AYP68379.1"/>
    </source>
</evidence>
<organism evidence="1 2">
    <name type="scientific">Bacillus phage vB_BboS-125</name>
    <dbReference type="NCBI Taxonomy" id="2419618"/>
    <lineage>
        <taxon>Viruses</taxon>
        <taxon>Duplodnaviria</taxon>
        <taxon>Heunggongvirae</taxon>
        <taxon>Uroviricota</taxon>
        <taxon>Caudoviricetes</taxon>
        <taxon>Elmenteitavirus</taxon>
        <taxon>Elmenteitavirus ev125</taxon>
    </lineage>
</organism>
<keyword evidence="2" id="KW-1185">Reference proteome</keyword>
<protein>
    <submittedName>
        <fullName evidence="1">Uncharacterized protein</fullName>
    </submittedName>
</protein>
<proteinExistence type="predicted"/>
<sequence length="51" mass="5798">MVRLWATRVERGMNTLDDVPAVYLEAVKKELGIVDEPEQEEPEAPAEITEE</sequence>
<evidence type="ECO:0000313" key="2">
    <source>
        <dbReference type="Proteomes" id="UP000275028"/>
    </source>
</evidence>
<accession>A0A3G3BVT6</accession>
<reference evidence="1 2" key="1">
    <citation type="submission" date="2018-09" db="EMBL/GenBank/DDBJ databases">
        <title>Comparative Genomic Analysis of Eight Novel Haloalkaliphilic Bacteriophages from Lake Elmenteita, Kenya.</title>
        <authorList>
            <person name="Akhwale J.K."/>
        </authorList>
    </citation>
    <scope>NUCLEOTIDE SEQUENCE [LARGE SCALE GENOMIC DNA]</scope>
</reference>